<organism evidence="2 3">
    <name type="scientific">Georgenia thermotolerans</name>
    <dbReference type="NCBI Taxonomy" id="527326"/>
    <lineage>
        <taxon>Bacteria</taxon>
        <taxon>Bacillati</taxon>
        <taxon>Actinomycetota</taxon>
        <taxon>Actinomycetes</taxon>
        <taxon>Micrococcales</taxon>
        <taxon>Bogoriellaceae</taxon>
        <taxon>Georgenia</taxon>
    </lineage>
</organism>
<dbReference type="PANTHER" id="PTHR22893:SF91">
    <property type="entry name" value="NADPH DEHYDROGENASE 2-RELATED"/>
    <property type="match status" value="1"/>
</dbReference>
<evidence type="ECO:0000259" key="1">
    <source>
        <dbReference type="Pfam" id="PF00724"/>
    </source>
</evidence>
<name>A0A7J5USB9_9MICO</name>
<dbReference type="EMBL" id="WHJE01000017">
    <property type="protein sequence ID" value="KAE8765054.1"/>
    <property type="molecule type" value="Genomic_DNA"/>
</dbReference>
<proteinExistence type="predicted"/>
<reference evidence="2 3" key="1">
    <citation type="submission" date="2019-10" db="EMBL/GenBank/DDBJ databases">
        <title>Georgenia wutianyii sp. nov. and Georgenia yuyongxinii sp. nov. isolated from plateau pika (Ochotona curzoniae) in the Qinghai-Tibet plateau of China.</title>
        <authorList>
            <person name="Tian Z."/>
        </authorList>
    </citation>
    <scope>NUCLEOTIDE SEQUENCE [LARGE SCALE GENOMIC DNA]</scope>
    <source>
        <strain evidence="2 3">DSM 21501</strain>
    </source>
</reference>
<accession>A0A7J5USB9</accession>
<sequence>MELPNRVVMAPLTRRRATDDGVPTESMARHYADRAGTGLIVAEGTYPSRRGQTYLNQPGIADAAQAAGWRRVTDAVHERGGRIVLQVMHGGRVVHLPDGAARDIVAPSAIPVPGTLRLPDGERPFYVPRALRTDEMPAVVEEFVAAARRAIDAGFDGVEVHGANGYLLNQFLSPTTNQRTDAYGGSPANRARLVVEVTRAVADAVGADRTGLRISPAGVRNSLDERHVPDVRDTYGALVAGLTGIGLAYLSVLSPDPAGELVQGLRRQFDGALLLNDGFDLVTTRTAAAGFLADGLADAVVVGRPVLANPDLVRRWREDLPLNEPDPATFYGGDDRGYNDYPLADAAAGVG</sequence>
<dbReference type="Gene3D" id="3.20.20.70">
    <property type="entry name" value="Aldolase class I"/>
    <property type="match status" value="1"/>
</dbReference>
<evidence type="ECO:0000313" key="2">
    <source>
        <dbReference type="EMBL" id="KAE8765054.1"/>
    </source>
</evidence>
<protein>
    <submittedName>
        <fullName evidence="2">Alkene reductase</fullName>
    </submittedName>
</protein>
<dbReference type="AlphaFoldDB" id="A0A7J5USB9"/>
<dbReference type="GO" id="GO:0005829">
    <property type="term" value="C:cytosol"/>
    <property type="evidence" value="ECO:0007669"/>
    <property type="project" value="TreeGrafter"/>
</dbReference>
<dbReference type="InterPro" id="IPR045247">
    <property type="entry name" value="Oye-like"/>
</dbReference>
<dbReference type="SUPFAM" id="SSF51395">
    <property type="entry name" value="FMN-linked oxidoreductases"/>
    <property type="match status" value="1"/>
</dbReference>
<gene>
    <name evidence="2" type="ORF">GB883_05950</name>
</gene>
<dbReference type="GO" id="GO:0010181">
    <property type="term" value="F:FMN binding"/>
    <property type="evidence" value="ECO:0007669"/>
    <property type="project" value="InterPro"/>
</dbReference>
<dbReference type="InterPro" id="IPR013785">
    <property type="entry name" value="Aldolase_TIM"/>
</dbReference>
<dbReference type="InterPro" id="IPR001155">
    <property type="entry name" value="OxRdtase_FMN_N"/>
</dbReference>
<dbReference type="CDD" id="cd02933">
    <property type="entry name" value="OYE_like_FMN"/>
    <property type="match status" value="1"/>
</dbReference>
<dbReference type="Pfam" id="PF00724">
    <property type="entry name" value="Oxidored_FMN"/>
    <property type="match status" value="1"/>
</dbReference>
<feature type="domain" description="NADH:flavin oxidoreductase/NADH oxidase N-terminal" evidence="1">
    <location>
        <begin position="1"/>
        <end position="323"/>
    </location>
</feature>
<evidence type="ECO:0000313" key="3">
    <source>
        <dbReference type="Proteomes" id="UP000451860"/>
    </source>
</evidence>
<keyword evidence="3" id="KW-1185">Reference proteome</keyword>
<dbReference type="GO" id="GO:0016491">
    <property type="term" value="F:oxidoreductase activity"/>
    <property type="evidence" value="ECO:0007669"/>
    <property type="project" value="InterPro"/>
</dbReference>
<dbReference type="OrthoDB" id="3169239at2"/>
<comment type="caution">
    <text evidence="2">The sequence shown here is derived from an EMBL/GenBank/DDBJ whole genome shotgun (WGS) entry which is preliminary data.</text>
</comment>
<dbReference type="Proteomes" id="UP000451860">
    <property type="component" value="Unassembled WGS sequence"/>
</dbReference>
<dbReference type="PANTHER" id="PTHR22893">
    <property type="entry name" value="NADH OXIDOREDUCTASE-RELATED"/>
    <property type="match status" value="1"/>
</dbReference>